<evidence type="ECO:0000313" key="2">
    <source>
        <dbReference type="Proteomes" id="UP001059617"/>
    </source>
</evidence>
<accession>A0ABY5VZY1</accession>
<sequence>MIDFDLAGPFPELRQLRQAVNERNWPAVVAFFDGRTDPDDRTYATTLIAEISGSERFLQPVVDSDGGTLARTLLAERLIVVGWEVRTSARAEHVSRKQFATFHEYLRRAERLLIDVTALEPANAPAWVARLKTNRGLQLGLAEARRRYDRLSRHVPHVYAAQGSLVQQLCQKWGGSDEQAHRFGLECMRGGPDGSLASLALVEAHIEIGMDWDDDRKLVAYLQRSDVRAELNEAADRSVRHSAFRRDGYHAITAHNLFALVFSKMGDFRAAAEHFRFVGDHGTGFWDYFGDEKVVFSAMRSKTLQAARA</sequence>
<reference evidence="1" key="2">
    <citation type="submission" date="2022-09" db="EMBL/GenBank/DDBJ databases">
        <title>Biosynthetic gene clusters of Dactylosporangioum fulvum.</title>
        <authorList>
            <person name="Caradec T."/>
        </authorList>
    </citation>
    <scope>NUCLEOTIDE SEQUENCE</scope>
    <source>
        <strain evidence="1">NRRL B-16292</strain>
    </source>
</reference>
<dbReference type="RefSeq" id="WP_259861096.1">
    <property type="nucleotide sequence ID" value="NZ_BAAAST010000067.1"/>
</dbReference>
<protein>
    <submittedName>
        <fullName evidence="1">Uncharacterized protein</fullName>
    </submittedName>
</protein>
<reference evidence="1" key="1">
    <citation type="submission" date="2021-04" db="EMBL/GenBank/DDBJ databases">
        <authorList>
            <person name="Hartkoorn R.C."/>
            <person name="Beaudoing E."/>
            <person name="Hot D."/>
        </authorList>
    </citation>
    <scope>NUCLEOTIDE SEQUENCE</scope>
    <source>
        <strain evidence="1">NRRL B-16292</strain>
    </source>
</reference>
<evidence type="ECO:0000313" key="1">
    <source>
        <dbReference type="EMBL" id="UWP83313.1"/>
    </source>
</evidence>
<dbReference type="Proteomes" id="UP001059617">
    <property type="component" value="Chromosome"/>
</dbReference>
<name>A0ABY5VZY1_9ACTN</name>
<dbReference type="EMBL" id="CP073720">
    <property type="protein sequence ID" value="UWP83313.1"/>
    <property type="molecule type" value="Genomic_DNA"/>
</dbReference>
<organism evidence="1 2">
    <name type="scientific">Dactylosporangium fulvum</name>
    <dbReference type="NCBI Taxonomy" id="53359"/>
    <lineage>
        <taxon>Bacteria</taxon>
        <taxon>Bacillati</taxon>
        <taxon>Actinomycetota</taxon>
        <taxon>Actinomycetes</taxon>
        <taxon>Micromonosporales</taxon>
        <taxon>Micromonosporaceae</taxon>
        <taxon>Dactylosporangium</taxon>
    </lineage>
</organism>
<keyword evidence="2" id="KW-1185">Reference proteome</keyword>
<gene>
    <name evidence="1" type="ORF">Dfulv_03135</name>
</gene>
<proteinExistence type="predicted"/>